<name>A0ABQ8YCT5_9EUKA</name>
<dbReference type="Proteomes" id="UP001150062">
    <property type="component" value="Unassembled WGS sequence"/>
</dbReference>
<keyword evidence="2" id="KW-1133">Transmembrane helix</keyword>
<protein>
    <submittedName>
        <fullName evidence="6">Insulin-like growth factor binding protein</fullName>
    </submittedName>
</protein>
<organism evidence="6 7">
    <name type="scientific">Anaeramoeba flamelloides</name>
    <dbReference type="NCBI Taxonomy" id="1746091"/>
    <lineage>
        <taxon>Eukaryota</taxon>
        <taxon>Metamonada</taxon>
        <taxon>Anaeramoebidae</taxon>
        <taxon>Anaeramoeba</taxon>
    </lineage>
</organism>
<dbReference type="Gene3D" id="2.10.50.10">
    <property type="entry name" value="Tumor Necrosis Factor Receptor, subunit A, domain 2"/>
    <property type="match status" value="6"/>
</dbReference>
<feature type="transmembrane region" description="Helical" evidence="2">
    <location>
        <begin position="1535"/>
        <end position="1552"/>
    </location>
</feature>
<feature type="transmembrane region" description="Helical" evidence="2">
    <location>
        <begin position="1360"/>
        <end position="1381"/>
    </location>
</feature>
<evidence type="ECO:0000256" key="1">
    <source>
        <dbReference type="SAM" id="Coils"/>
    </source>
</evidence>
<comment type="caution">
    <text evidence="6">The sequence shown here is derived from an EMBL/GenBank/DDBJ whole genome shotgun (WGS) entry which is preliminary data.</text>
</comment>
<keyword evidence="3" id="KW-0732">Signal</keyword>
<keyword evidence="1" id="KW-0175">Coiled coil</keyword>
<feature type="transmembrane region" description="Helical" evidence="2">
    <location>
        <begin position="1558"/>
        <end position="1576"/>
    </location>
</feature>
<evidence type="ECO:0000259" key="4">
    <source>
        <dbReference type="Pfam" id="PF07699"/>
    </source>
</evidence>
<feature type="transmembrane region" description="Helical" evidence="2">
    <location>
        <begin position="1413"/>
        <end position="1437"/>
    </location>
</feature>
<proteinExistence type="predicted"/>
<feature type="transmembrane region" description="Helical" evidence="2">
    <location>
        <begin position="1496"/>
        <end position="1514"/>
    </location>
</feature>
<dbReference type="InterPro" id="IPR011641">
    <property type="entry name" value="Tyr-kin_ephrin_A/B_rcpt-like"/>
</dbReference>
<evidence type="ECO:0000256" key="3">
    <source>
        <dbReference type="SAM" id="SignalP"/>
    </source>
</evidence>
<reference evidence="6" key="1">
    <citation type="submission" date="2022-08" db="EMBL/GenBank/DDBJ databases">
        <title>Novel sulfate-reducing endosymbionts in the free-living metamonad Anaeramoeba.</title>
        <authorList>
            <person name="Jerlstrom-Hultqvist J."/>
            <person name="Cepicka I."/>
            <person name="Gallot-Lavallee L."/>
            <person name="Salas-Leiva D."/>
            <person name="Curtis B.A."/>
            <person name="Zahonova K."/>
            <person name="Pipaliya S."/>
            <person name="Dacks J."/>
            <person name="Roger A.J."/>
        </authorList>
    </citation>
    <scope>NUCLEOTIDE SEQUENCE</scope>
    <source>
        <strain evidence="6">Schooner1</strain>
    </source>
</reference>
<feature type="domain" description="DUF7948" evidence="5">
    <location>
        <begin position="116"/>
        <end position="310"/>
    </location>
</feature>
<feature type="coiled-coil region" evidence="1">
    <location>
        <begin position="1642"/>
        <end position="1669"/>
    </location>
</feature>
<keyword evidence="2" id="KW-0472">Membrane</keyword>
<dbReference type="EMBL" id="JAOAOG010000175">
    <property type="protein sequence ID" value="KAJ6242350.1"/>
    <property type="molecule type" value="Genomic_DNA"/>
</dbReference>
<dbReference type="CDD" id="cd00185">
    <property type="entry name" value="TNFRSF"/>
    <property type="match status" value="1"/>
</dbReference>
<evidence type="ECO:0000256" key="2">
    <source>
        <dbReference type="SAM" id="Phobius"/>
    </source>
</evidence>
<evidence type="ECO:0000313" key="7">
    <source>
        <dbReference type="Proteomes" id="UP001150062"/>
    </source>
</evidence>
<feature type="transmembrane region" description="Helical" evidence="2">
    <location>
        <begin position="1223"/>
        <end position="1242"/>
    </location>
</feature>
<keyword evidence="2" id="KW-0812">Transmembrane</keyword>
<dbReference type="SMART" id="SM01411">
    <property type="entry name" value="Ephrin_rec_like"/>
    <property type="match status" value="8"/>
</dbReference>
<feature type="domain" description="Tyrosine-protein kinase ephrin type A/B receptor-like" evidence="4">
    <location>
        <begin position="816"/>
        <end position="864"/>
    </location>
</feature>
<feature type="chain" id="PRO_5045402169" evidence="3">
    <location>
        <begin position="20"/>
        <end position="1669"/>
    </location>
</feature>
<evidence type="ECO:0000259" key="5">
    <source>
        <dbReference type="Pfam" id="PF25778"/>
    </source>
</evidence>
<dbReference type="InterPro" id="IPR009030">
    <property type="entry name" value="Growth_fac_rcpt_cys_sf"/>
</dbReference>
<dbReference type="Pfam" id="PF25778">
    <property type="entry name" value="DUF7948"/>
    <property type="match status" value="1"/>
</dbReference>
<feature type="transmembrane region" description="Helical" evidence="2">
    <location>
        <begin position="1313"/>
        <end position="1334"/>
    </location>
</feature>
<dbReference type="InterPro" id="IPR057708">
    <property type="entry name" value="DUF7948"/>
</dbReference>
<feature type="domain" description="Tyrosine-protein kinase ephrin type A/B receptor-like" evidence="4">
    <location>
        <begin position="1020"/>
        <end position="1070"/>
    </location>
</feature>
<keyword evidence="7" id="KW-1185">Reference proteome</keyword>
<sequence length="1669" mass="190703">MKVFFLILLQILFLLFVKTTQIERSTIESHYSQILSKEALNHAPTFTSSKFETKEHLDNLQNLEKTQNQYFNKITIPTHFLENYNPNLYNKTIKYLGKTFNQGTWYFSNQSIVYSIDRYTVNMKIPNANLSNLRALNELKSKTHYFHGSNKTNWKTDLANYAMIQYSNIFEGVDLQFETTTTTTTQTQKKQSFGTTLQGKTKIKSSFYLSQAKALSKIQWQFQTSNNLEIRIPKDKGTLQFVSKLTKEIILEESKPIFFQNNLELKGQFILKNHQEKKEHEAQHDRGYTVSFRINDPNFQPNHHLIIDPTYSTFFAGDYSDEIKDFAIDSKGNFIGVGATVSRNFPADGDLVYIEGYEGSYRDVLVFKLSPGCDLIWSGYLSSVIDESGQTIIVDSKDDIYLGGYTDHYQVNQTSSNFPTTEGAYRMDCVTQNQGTPFITKLSKDGDLVNSTVICGESFDQITNLALSSDESILYFLGGGNSKNFPTIEDQNGDTIHCIVDEINNFYGIMDSQLAILSYCKCFGAGGVDEPEDMYISRIHFLDNYLYFGGYIQGQEDKLIQHGNCSYQRSTTPPANKFFMYGRFNKDDLSIDYVCFYGGSNGDETFKDMKFDSEGNIWIVGSATSSDLETSGGALFPHKSPISTENGAIMKFQEKECLYASYYYNEENDNNCFIKSVDLGDQDQIIIYTQDYRPLETQYDYIYGDNSATQIFNKYFNETFLTISVPTLVSPKTSFNNKNIYTLFFSGYSNSNFLTYTTQNAWLDQPKGDHDIQIIKFRWDCGSGNSTTREGCVPCSKGTYNDEIYIAHECNKCLGGTYQDEEGQIICKECDYGTFQNGKGKTVCTECEKGTFTNEKKSTQCYDCTTGTYSDIQGLSKCLDCGPGLYSAKTKSTFCDQCSKGKFSNKTSNTECRECHFGTYSNLQESSECKKCSVGSYQNATGKTKCEYCAYGSFTNAKGYENCIKCSPGTYQPNVRSKECLKCEKGFYQDEEGATACKLCQGGEISNKMGQLFCDPCESGTYSNEIRTECLKCPRGTYNNKTGVSSIDMCEACPLLTYGPIVGSKSIDGCIPCKEGYWSETIGGISESVCIPCSKGTFLDPKQTEMGCQTCQLGSYSDQEAMTACILCPEGTTHSKNFQKYVDCQSGTYAQGEGNSRCHKCSNGYYNNKTKQASCIKCVHPEYCLGEDKCSYGRDPDTICEICIKGHFELNSSCQKCPSNTQYIIILILIIAFVILLFIFRNRIQKKILKDPSPFSRILITFLQLLFSIFTLKLSWPEKIKNTLSKWGSLLIFDFTTVSSPDCFTELDWYDKWISQFSIPIVFVGFLFCIYFLIKKYYSRKESDEKEIQMLQKKKELDIFFSRLFSLTLKYFFIPMSYISFQPFSYIQHPKSNKTVLSLAPSISIDDEKYKKFLPLFILSIIIYIIGIPLFFIIVLIKAKKSNFNKYWSDRFGWVFLNYKSNRFWFELFEITIKFILALSAIIFLNDEKGIETRNYFLLGLFVVALMIMIYLRPYQMDLTFENNGKFAAEDKAQIGLYLMLIGAITLALGFLKNILFLILWPLGAIIGLVGLYHSYQKKLERKFQQRVKYNLKRELNKQDKQLKKFTGKQAFDDIKLLSLNQKISASLQETRLLKKKILYQIEKYDHKIEILNENHKDLLKKKNILIKK</sequence>
<evidence type="ECO:0000313" key="6">
    <source>
        <dbReference type="EMBL" id="KAJ6242350.1"/>
    </source>
</evidence>
<accession>A0ABQ8YCT5</accession>
<feature type="domain" description="Tyrosine-protein kinase ephrin type A/B receptor-like" evidence="4">
    <location>
        <begin position="952"/>
        <end position="1000"/>
    </location>
</feature>
<feature type="signal peptide" evidence="3">
    <location>
        <begin position="1"/>
        <end position="19"/>
    </location>
</feature>
<dbReference type="PANTHER" id="PTHR46967:SF1">
    <property type="entry name" value="KERATIN-ASSOCIATED PROTEIN 16-1-LIKE"/>
    <property type="match status" value="1"/>
</dbReference>
<feature type="transmembrane region" description="Helical" evidence="2">
    <location>
        <begin position="1254"/>
        <end position="1276"/>
    </location>
</feature>
<dbReference type="Pfam" id="PF07699">
    <property type="entry name" value="Ephrin_rec_like"/>
    <property type="match status" value="3"/>
</dbReference>
<feature type="transmembrane region" description="Helical" evidence="2">
    <location>
        <begin position="1464"/>
        <end position="1484"/>
    </location>
</feature>
<dbReference type="PANTHER" id="PTHR46967">
    <property type="entry name" value="INSULIN-LIKE GROWTH FACTOR BINDING PROTEIN,N-TERMINAL"/>
    <property type="match status" value="1"/>
</dbReference>
<gene>
    <name evidence="6" type="ORF">M0813_22488</name>
</gene>
<dbReference type="SUPFAM" id="SSF57184">
    <property type="entry name" value="Growth factor receptor domain"/>
    <property type="match status" value="2"/>
</dbReference>